<reference evidence="1" key="1">
    <citation type="submission" date="2022-06" db="EMBL/GenBank/DDBJ databases">
        <title>Gracilimonas sp. CAU 1638 isolated from sea sediment.</title>
        <authorList>
            <person name="Kim W."/>
        </authorList>
    </citation>
    <scope>NUCLEOTIDE SEQUENCE</scope>
    <source>
        <strain evidence="1">CAU 1638</strain>
    </source>
</reference>
<dbReference type="EMBL" id="JANDBC010000001">
    <property type="protein sequence ID" value="MCP9290024.1"/>
    <property type="molecule type" value="Genomic_DNA"/>
</dbReference>
<name>A0A9X2REZ0_9BACT</name>
<dbReference type="RefSeq" id="WP_255131712.1">
    <property type="nucleotide sequence ID" value="NZ_JANDBC010000001.1"/>
</dbReference>
<organism evidence="1 2">
    <name type="scientific">Gracilimonas sediminicola</name>
    <dbReference type="NCBI Taxonomy" id="2952158"/>
    <lineage>
        <taxon>Bacteria</taxon>
        <taxon>Pseudomonadati</taxon>
        <taxon>Balneolota</taxon>
        <taxon>Balneolia</taxon>
        <taxon>Balneolales</taxon>
        <taxon>Balneolaceae</taxon>
        <taxon>Gracilimonas</taxon>
    </lineage>
</organism>
<accession>A0A9X2REZ0</accession>
<evidence type="ECO:0000313" key="1">
    <source>
        <dbReference type="EMBL" id="MCP9290024.1"/>
    </source>
</evidence>
<comment type="caution">
    <text evidence="1">The sequence shown here is derived from an EMBL/GenBank/DDBJ whole genome shotgun (WGS) entry which is preliminary data.</text>
</comment>
<sequence length="172" mass="20542">MKELTYEEVSEATIQDRLWFEFSSNGYRYKFFNTYIFSWESDFYCQSRAGYSIDVEIKISLQDYKNDFDKIRHKVIKERLNGARAGFTCPNRFYFAVPDYLHNEIIRKRGVGLPEYAGLMVLERNGLKCEKKAPVIHKNKYDVTNKVADKLWWDYESRMVKKVLSRRVSLND</sequence>
<dbReference type="AlphaFoldDB" id="A0A9X2REZ0"/>
<dbReference type="Proteomes" id="UP001139125">
    <property type="component" value="Unassembled WGS sequence"/>
</dbReference>
<evidence type="ECO:0000313" key="2">
    <source>
        <dbReference type="Proteomes" id="UP001139125"/>
    </source>
</evidence>
<proteinExistence type="predicted"/>
<protein>
    <submittedName>
        <fullName evidence="1">Uncharacterized protein</fullName>
    </submittedName>
</protein>
<keyword evidence="2" id="KW-1185">Reference proteome</keyword>
<gene>
    <name evidence="1" type="ORF">NM125_00360</name>
</gene>